<proteinExistence type="predicted"/>
<sequence length="237" mass="25446">MAPTSLPLSPQLQTCVERYAKSLVVPSKLMALHPRKRGNPGNAGALAPAISLGVISAFEGFTEDFLATALYLQGQSFGQIAQKVNINNPDIDTAETLVVNNFHHLKAAIGVGVSVDIRKIPTHPGKQGWTQHNLNWVTLKQEAAGWMQVRHCLTHGLVTGAGTEVWPGPVKQGKPPASTVLRPKANGQHSLNLYGAISCARVYFTGAQHLADLVATTLNQQLDWRGCPEFPLIANPA</sequence>
<reference evidence="1 2" key="1">
    <citation type="submission" date="2017-07" db="EMBL/GenBank/DDBJ databases">
        <title>Amycolatopsis alba DSM 44262 Genome sequencing and assembly.</title>
        <authorList>
            <person name="Kaur N."/>
            <person name="Mayilraj S."/>
        </authorList>
    </citation>
    <scope>NUCLEOTIDE SEQUENCE [LARGE SCALE GENOMIC DNA]</scope>
    <source>
        <strain evidence="1 2">DSM 44262</strain>
    </source>
</reference>
<accession>A0A229RLK8</accession>
<dbReference type="OrthoDB" id="3369793at2"/>
<evidence type="ECO:0000313" key="1">
    <source>
        <dbReference type="EMBL" id="OXM47527.1"/>
    </source>
</evidence>
<name>A0A229RLK8_AMYAL</name>
<gene>
    <name evidence="1" type="ORF">CFP75_23885</name>
</gene>
<dbReference type="EMBL" id="NMQU01000074">
    <property type="protein sequence ID" value="OXM47527.1"/>
    <property type="molecule type" value="Genomic_DNA"/>
</dbReference>
<protein>
    <submittedName>
        <fullName evidence="1">Uncharacterized protein</fullName>
    </submittedName>
</protein>
<dbReference type="Proteomes" id="UP000215563">
    <property type="component" value="Unassembled WGS sequence"/>
</dbReference>
<organism evidence="1 2">
    <name type="scientific">Amycolatopsis alba DSM 44262</name>
    <dbReference type="NCBI Taxonomy" id="1125972"/>
    <lineage>
        <taxon>Bacteria</taxon>
        <taxon>Bacillati</taxon>
        <taxon>Actinomycetota</taxon>
        <taxon>Actinomycetes</taxon>
        <taxon>Pseudonocardiales</taxon>
        <taxon>Pseudonocardiaceae</taxon>
        <taxon>Amycolatopsis</taxon>
    </lineage>
</organism>
<dbReference type="AlphaFoldDB" id="A0A229RLK8"/>
<comment type="caution">
    <text evidence="1">The sequence shown here is derived from an EMBL/GenBank/DDBJ whole genome shotgun (WGS) entry which is preliminary data.</text>
</comment>
<keyword evidence="2" id="KW-1185">Reference proteome</keyword>
<evidence type="ECO:0000313" key="2">
    <source>
        <dbReference type="Proteomes" id="UP000215563"/>
    </source>
</evidence>